<evidence type="ECO:0000259" key="3">
    <source>
        <dbReference type="SMART" id="SM01008"/>
    </source>
</evidence>
<accession>A0ABV9ZNI6</accession>
<dbReference type="Pfam" id="PF02738">
    <property type="entry name" value="MoCoBD_1"/>
    <property type="match status" value="1"/>
</dbReference>
<keyword evidence="5" id="KW-1185">Reference proteome</keyword>
<dbReference type="InterPro" id="IPR046867">
    <property type="entry name" value="AldOxase/xan_DH_MoCoBD2"/>
</dbReference>
<dbReference type="PANTHER" id="PTHR11908:SF132">
    <property type="entry name" value="ALDEHYDE OXIDASE 1-RELATED"/>
    <property type="match status" value="1"/>
</dbReference>
<reference evidence="5" key="1">
    <citation type="journal article" date="2019" name="Int. J. Syst. Evol. Microbiol.">
        <title>The Global Catalogue of Microorganisms (GCM) 10K type strain sequencing project: providing services to taxonomists for standard genome sequencing and annotation.</title>
        <authorList>
            <consortium name="The Broad Institute Genomics Platform"/>
            <consortium name="The Broad Institute Genome Sequencing Center for Infectious Disease"/>
            <person name="Wu L."/>
            <person name="Ma J."/>
        </authorList>
    </citation>
    <scope>NUCLEOTIDE SEQUENCE [LARGE SCALE GENOMIC DNA]</scope>
    <source>
        <strain evidence="5">XZYJ18</strain>
    </source>
</reference>
<feature type="domain" description="Aldehyde oxidase/xanthine dehydrogenase a/b hammerhead" evidence="3">
    <location>
        <begin position="22"/>
        <end position="126"/>
    </location>
</feature>
<dbReference type="InterPro" id="IPR037165">
    <property type="entry name" value="AldOxase/xan_DH_Mopterin-bd_sf"/>
</dbReference>
<dbReference type="Pfam" id="PF01315">
    <property type="entry name" value="Ald_Xan_dh_C"/>
    <property type="match status" value="1"/>
</dbReference>
<keyword evidence="1" id="KW-0500">Molybdenum</keyword>
<dbReference type="EMBL" id="JBHSKG010000030">
    <property type="protein sequence ID" value="MFC5142912.1"/>
    <property type="molecule type" value="Genomic_DNA"/>
</dbReference>
<dbReference type="Gene3D" id="3.30.365.10">
    <property type="entry name" value="Aldehyde oxidase/xanthine dehydrogenase, molybdopterin binding domain"/>
    <property type="match status" value="4"/>
</dbReference>
<dbReference type="InterPro" id="IPR036856">
    <property type="entry name" value="Ald_Oxase/Xan_DH_a/b_sf"/>
</dbReference>
<dbReference type="RefSeq" id="WP_378024999.1">
    <property type="nucleotide sequence ID" value="NZ_JBHSKG010000030.1"/>
</dbReference>
<evidence type="ECO:0000256" key="1">
    <source>
        <dbReference type="ARBA" id="ARBA00022505"/>
    </source>
</evidence>
<dbReference type="SUPFAM" id="SSF56003">
    <property type="entry name" value="Molybdenum cofactor-binding domain"/>
    <property type="match status" value="1"/>
</dbReference>
<evidence type="ECO:0000256" key="2">
    <source>
        <dbReference type="ARBA" id="ARBA00023002"/>
    </source>
</evidence>
<comment type="caution">
    <text evidence="4">The sequence shown here is derived from an EMBL/GenBank/DDBJ whole genome shotgun (WGS) entry which is preliminary data.</text>
</comment>
<dbReference type="PANTHER" id="PTHR11908">
    <property type="entry name" value="XANTHINE DEHYDROGENASE"/>
    <property type="match status" value="1"/>
</dbReference>
<organism evidence="4 5">
    <name type="scientific">Actinomycetospora rhizophila</name>
    <dbReference type="NCBI Taxonomy" id="1416876"/>
    <lineage>
        <taxon>Bacteria</taxon>
        <taxon>Bacillati</taxon>
        <taxon>Actinomycetota</taxon>
        <taxon>Actinomycetes</taxon>
        <taxon>Pseudonocardiales</taxon>
        <taxon>Pseudonocardiaceae</taxon>
        <taxon>Actinomycetospora</taxon>
    </lineage>
</organism>
<dbReference type="InterPro" id="IPR016208">
    <property type="entry name" value="Ald_Oxase/xanthine_DH-like"/>
</dbReference>
<dbReference type="InterPro" id="IPR008274">
    <property type="entry name" value="AldOxase/xan_DH_MoCoBD1"/>
</dbReference>
<dbReference type="InterPro" id="IPR000674">
    <property type="entry name" value="Ald_Oxase/Xan_DH_a/b"/>
</dbReference>
<dbReference type="SMART" id="SM01008">
    <property type="entry name" value="Ald_Xan_dh_C"/>
    <property type="match status" value="1"/>
</dbReference>
<proteinExistence type="predicted"/>
<sequence length="704" mass="74674">MSITARSMGTSQPRIEGPQKVAGTARYAFEHPVVRPLYLHPVQSTIARGRITAVDASGAEALDGVVAVITHENAARLADTSDAEWSVLQTPEVGFRGQYVAAVLAKGSEIARQAAELVAVTYDQDTHVASLDEHSPDLYAPDVVNPAFATDESIGDPDAALAAAEYTVRQTYTTAMTHNNPMEPHTTIATWDAQGGRLTLFESTQGVVTTRDAVMNLFGLDADAVTVIAPHVGGGFGSKGNLHANTVLATLAAMAVPGRAVKYALTRQQMFDLVGYRTPTIQHVALGADTDGTLTAITHDVVEQTARFKEFAEQTATYSRSMYATPNRRTTHRLVPLDVGMASWMRAPGEAPGSFAAEVAMDELAVVTGLDPIELRVRNEPTVSPESGLPFSSRNLVACLRRGAERFAWSHRDPQPRARLVDGWWHGTGVASSSYPVFTMPGSTAVIRFHRDPSLDPALGATGRYEVELAAADIGTGARTVLTQIAADALGVPTEVVDVAIGDTALPTASLAGGSSGTGSWGATIADAAHRFRDKWGSDPEDGAEADGAMPDNPYGDQYAMSAYGAHFAEIAVHADTGEIRVPRMLGVFAAGRIVNPTLGRSQFLGGMTMGLSMALHEQSVLDPRTGHVVNRDLANYHVVSNADVNTMEIDWIDEQDPYVNPMGTKGIGEIGIVGSAAAIANAAYHATGRRVRSLPLTVDEFLG</sequence>
<protein>
    <submittedName>
        <fullName evidence="4">Xanthine dehydrogenase family protein molybdopterin-binding subunit</fullName>
    </submittedName>
</protein>
<dbReference type="Gene3D" id="3.90.1170.50">
    <property type="entry name" value="Aldehyde oxidase/xanthine dehydrogenase, a/b hammerhead"/>
    <property type="match status" value="1"/>
</dbReference>
<evidence type="ECO:0000313" key="4">
    <source>
        <dbReference type="EMBL" id="MFC5142912.1"/>
    </source>
</evidence>
<dbReference type="SUPFAM" id="SSF54665">
    <property type="entry name" value="CO dehydrogenase molybdoprotein N-domain-like"/>
    <property type="match status" value="1"/>
</dbReference>
<gene>
    <name evidence="4" type="ORF">ACFPK1_32130</name>
</gene>
<evidence type="ECO:0000313" key="5">
    <source>
        <dbReference type="Proteomes" id="UP001596175"/>
    </source>
</evidence>
<dbReference type="Proteomes" id="UP001596175">
    <property type="component" value="Unassembled WGS sequence"/>
</dbReference>
<dbReference type="Pfam" id="PF20256">
    <property type="entry name" value="MoCoBD_2"/>
    <property type="match status" value="2"/>
</dbReference>
<name>A0ABV9ZNI6_9PSEU</name>
<keyword evidence="2" id="KW-0560">Oxidoreductase</keyword>